<evidence type="ECO:0008006" key="3">
    <source>
        <dbReference type="Google" id="ProtNLM"/>
    </source>
</evidence>
<dbReference type="InterPro" id="IPR019587">
    <property type="entry name" value="Polyketide_cyclase/dehydratase"/>
</dbReference>
<gene>
    <name evidence="1" type="ORF">FHR82_002816</name>
</gene>
<protein>
    <recommendedName>
        <fullName evidence="3">Polyketide cyclase/dehydrase/lipid transport protein</fullName>
    </recommendedName>
</protein>
<dbReference type="InterPro" id="IPR023393">
    <property type="entry name" value="START-like_dom_sf"/>
</dbReference>
<dbReference type="SUPFAM" id="SSF55961">
    <property type="entry name" value="Bet v1-like"/>
    <property type="match status" value="1"/>
</dbReference>
<dbReference type="EMBL" id="JACHJQ010000003">
    <property type="protein sequence ID" value="MBB4906596.1"/>
    <property type="molecule type" value="Genomic_DNA"/>
</dbReference>
<dbReference type="AlphaFoldDB" id="A0A7W7Q4G2"/>
<proteinExistence type="predicted"/>
<accession>A0A7W7Q4G2</accession>
<organism evidence="1 2">
    <name type="scientific">Actinophytocola algeriensis</name>
    <dbReference type="NCBI Taxonomy" id="1768010"/>
    <lineage>
        <taxon>Bacteria</taxon>
        <taxon>Bacillati</taxon>
        <taxon>Actinomycetota</taxon>
        <taxon>Actinomycetes</taxon>
        <taxon>Pseudonocardiales</taxon>
        <taxon>Pseudonocardiaceae</taxon>
    </lineage>
</organism>
<dbReference type="RefSeq" id="WP_184810789.1">
    <property type="nucleotide sequence ID" value="NZ_JACHJQ010000003.1"/>
</dbReference>
<reference evidence="1 2" key="1">
    <citation type="submission" date="2020-08" db="EMBL/GenBank/DDBJ databases">
        <title>Genomic Encyclopedia of Type Strains, Phase III (KMG-III): the genomes of soil and plant-associated and newly described type strains.</title>
        <authorList>
            <person name="Whitman W."/>
        </authorList>
    </citation>
    <scope>NUCLEOTIDE SEQUENCE [LARGE SCALE GENOMIC DNA]</scope>
    <source>
        <strain evidence="1 2">CECT 8960</strain>
    </source>
</reference>
<name>A0A7W7Q4G2_9PSEU</name>
<dbReference type="Gene3D" id="3.30.530.20">
    <property type="match status" value="1"/>
</dbReference>
<keyword evidence="2" id="KW-1185">Reference proteome</keyword>
<dbReference type="Proteomes" id="UP000520767">
    <property type="component" value="Unassembled WGS sequence"/>
</dbReference>
<comment type="caution">
    <text evidence="1">The sequence shown here is derived from an EMBL/GenBank/DDBJ whole genome shotgun (WGS) entry which is preliminary data.</text>
</comment>
<sequence length="157" mass="17665">MDEPSAAARTEVHASPEVVYALVSDPPRMAELTEELARVSWLDGAREAAVGVRFRGHNRIAWRRWSTTATVTDAEPGRRFAFEVSSVAGIPVSRWQYDIEQTGKGCRVEESTWDRRPVWFLPFANLVTGVRDRAEHNRHNIERTLSRLKAAAEAAHG</sequence>
<dbReference type="CDD" id="cd07812">
    <property type="entry name" value="SRPBCC"/>
    <property type="match status" value="1"/>
</dbReference>
<dbReference type="Pfam" id="PF10604">
    <property type="entry name" value="Polyketide_cyc2"/>
    <property type="match status" value="1"/>
</dbReference>
<evidence type="ECO:0000313" key="2">
    <source>
        <dbReference type="Proteomes" id="UP000520767"/>
    </source>
</evidence>
<evidence type="ECO:0000313" key="1">
    <source>
        <dbReference type="EMBL" id="MBB4906596.1"/>
    </source>
</evidence>